<dbReference type="InterPro" id="IPR013154">
    <property type="entry name" value="ADH-like_N"/>
</dbReference>
<evidence type="ECO:0000256" key="5">
    <source>
        <dbReference type="ARBA" id="ARBA00023002"/>
    </source>
</evidence>
<dbReference type="InterPro" id="IPR011032">
    <property type="entry name" value="GroES-like_sf"/>
</dbReference>
<evidence type="ECO:0000256" key="3">
    <source>
        <dbReference type="ARBA" id="ARBA00022723"/>
    </source>
</evidence>
<dbReference type="PANTHER" id="PTHR43350:SF2">
    <property type="entry name" value="GROES-LIKE ZINC-BINDING ALCOHOL DEHYDROGENASE FAMILY PROTEIN"/>
    <property type="match status" value="1"/>
</dbReference>
<evidence type="ECO:0000256" key="1">
    <source>
        <dbReference type="ARBA" id="ARBA00001947"/>
    </source>
</evidence>
<dbReference type="GO" id="GO:0008270">
    <property type="term" value="F:zinc ion binding"/>
    <property type="evidence" value="ECO:0007669"/>
    <property type="project" value="InterPro"/>
</dbReference>
<feature type="domain" description="Enoyl reductase (ER)" evidence="7">
    <location>
        <begin position="20"/>
        <end position="359"/>
    </location>
</feature>
<keyword evidence="9" id="KW-1185">Reference proteome</keyword>
<reference evidence="8" key="1">
    <citation type="journal article" date="2021" name="Nat. Commun.">
        <title>Genetic determinants of endophytism in the Arabidopsis root mycobiome.</title>
        <authorList>
            <person name="Mesny F."/>
            <person name="Miyauchi S."/>
            <person name="Thiergart T."/>
            <person name="Pickel B."/>
            <person name="Atanasova L."/>
            <person name="Karlsson M."/>
            <person name="Huettel B."/>
            <person name="Barry K.W."/>
            <person name="Haridas S."/>
            <person name="Chen C."/>
            <person name="Bauer D."/>
            <person name="Andreopoulos W."/>
            <person name="Pangilinan J."/>
            <person name="LaButti K."/>
            <person name="Riley R."/>
            <person name="Lipzen A."/>
            <person name="Clum A."/>
            <person name="Drula E."/>
            <person name="Henrissat B."/>
            <person name="Kohler A."/>
            <person name="Grigoriev I.V."/>
            <person name="Martin F.M."/>
            <person name="Hacquard S."/>
        </authorList>
    </citation>
    <scope>NUCLEOTIDE SEQUENCE</scope>
    <source>
        <strain evidence="8">MPI-CAGE-AT-0021</strain>
    </source>
</reference>
<name>A0A9P9IPM2_9HYPO</name>
<gene>
    <name evidence="8" type="ORF">B0J13DRAFT_646043</name>
</gene>
<evidence type="ECO:0000256" key="2">
    <source>
        <dbReference type="ARBA" id="ARBA00008072"/>
    </source>
</evidence>
<dbReference type="FunFam" id="3.40.50.720:FF:000003">
    <property type="entry name" value="S-(hydroxymethyl)glutathione dehydrogenase"/>
    <property type="match status" value="1"/>
</dbReference>
<evidence type="ECO:0000256" key="6">
    <source>
        <dbReference type="RuleBase" id="RU361277"/>
    </source>
</evidence>
<dbReference type="InterPro" id="IPR002328">
    <property type="entry name" value="ADH_Zn_CS"/>
</dbReference>
<keyword evidence="4 6" id="KW-0862">Zinc</keyword>
<dbReference type="Gene3D" id="3.90.180.10">
    <property type="entry name" value="Medium-chain alcohol dehydrogenases, catalytic domain"/>
    <property type="match status" value="1"/>
</dbReference>
<dbReference type="InterPro" id="IPR013149">
    <property type="entry name" value="ADH-like_C"/>
</dbReference>
<protein>
    <submittedName>
        <fullName evidence="8">Chaperonin 10-like protein</fullName>
    </submittedName>
</protein>
<dbReference type="SUPFAM" id="SSF51735">
    <property type="entry name" value="NAD(P)-binding Rossmann-fold domains"/>
    <property type="match status" value="1"/>
</dbReference>
<evidence type="ECO:0000313" key="9">
    <source>
        <dbReference type="Proteomes" id="UP000717696"/>
    </source>
</evidence>
<dbReference type="PANTHER" id="PTHR43350">
    <property type="entry name" value="NAD-DEPENDENT ALCOHOL DEHYDROGENASE"/>
    <property type="match status" value="1"/>
</dbReference>
<accession>A0A9P9IPM2</accession>
<organism evidence="8 9">
    <name type="scientific">Dactylonectria estremocensis</name>
    <dbReference type="NCBI Taxonomy" id="1079267"/>
    <lineage>
        <taxon>Eukaryota</taxon>
        <taxon>Fungi</taxon>
        <taxon>Dikarya</taxon>
        <taxon>Ascomycota</taxon>
        <taxon>Pezizomycotina</taxon>
        <taxon>Sordariomycetes</taxon>
        <taxon>Hypocreomycetidae</taxon>
        <taxon>Hypocreales</taxon>
        <taxon>Nectriaceae</taxon>
        <taxon>Dactylonectria</taxon>
    </lineage>
</organism>
<proteinExistence type="inferred from homology"/>
<sequence length="417" mass="44686">MAATARTARAIIAYEPQEQKLNLKLENTTLRDIGPDELLVRVVAVGICHTDLIFGTWPGDMIPYPKVLGHEGSGIVVKVGSSVTAARAGDSVLLSFQSCQSCQSCKDQHPAFCAKFAEINYGGEDHVYASADAATENNFRGGFFGQSTFAELSIAKESSVVNVSHLIKDEEELKLFAPLGCGFQTGAGTVDNVASATDRDVIVVLGLGGVGLVSIMAAKLKNCKAIIGVDRLPGRLDLAKELGATHVINTSDKDVDVAKEIAIITDGNGSSVTIDTTGNMDLIRAGMEFTGSRGQLIFVGVPPPDALLNVHIITFLQTGKTIRGSIEGDATPSEYIPQMIQSYREGKLPIDKLIKFYPISWIFHLRLNFLATPAYLAVASLCRFINIVIRKVTTASSCFGKQKVMNARLASLNYSLS</sequence>
<comment type="caution">
    <text evidence="8">The sequence shown here is derived from an EMBL/GenBank/DDBJ whole genome shotgun (WGS) entry which is preliminary data.</text>
</comment>
<evidence type="ECO:0000313" key="8">
    <source>
        <dbReference type="EMBL" id="KAH7127936.1"/>
    </source>
</evidence>
<dbReference type="Gene3D" id="3.40.50.720">
    <property type="entry name" value="NAD(P)-binding Rossmann-like Domain"/>
    <property type="match status" value="1"/>
</dbReference>
<dbReference type="GO" id="GO:0016491">
    <property type="term" value="F:oxidoreductase activity"/>
    <property type="evidence" value="ECO:0007669"/>
    <property type="project" value="UniProtKB-KW"/>
</dbReference>
<evidence type="ECO:0000256" key="4">
    <source>
        <dbReference type="ARBA" id="ARBA00022833"/>
    </source>
</evidence>
<dbReference type="SUPFAM" id="SSF50129">
    <property type="entry name" value="GroES-like"/>
    <property type="match status" value="1"/>
</dbReference>
<dbReference type="SMART" id="SM00829">
    <property type="entry name" value="PKS_ER"/>
    <property type="match status" value="1"/>
</dbReference>
<dbReference type="PROSITE" id="PS00059">
    <property type="entry name" value="ADH_ZINC"/>
    <property type="match status" value="1"/>
</dbReference>
<dbReference type="OrthoDB" id="1560166at2759"/>
<dbReference type="InterPro" id="IPR020843">
    <property type="entry name" value="ER"/>
</dbReference>
<dbReference type="InterPro" id="IPR036291">
    <property type="entry name" value="NAD(P)-bd_dom_sf"/>
</dbReference>
<dbReference type="EMBL" id="JAGMUU010000022">
    <property type="protein sequence ID" value="KAH7127936.1"/>
    <property type="molecule type" value="Genomic_DNA"/>
</dbReference>
<evidence type="ECO:0000259" key="7">
    <source>
        <dbReference type="SMART" id="SM00829"/>
    </source>
</evidence>
<keyword evidence="5" id="KW-0560">Oxidoreductase</keyword>
<comment type="cofactor">
    <cofactor evidence="1 6">
        <name>Zn(2+)</name>
        <dbReference type="ChEBI" id="CHEBI:29105"/>
    </cofactor>
</comment>
<dbReference type="Proteomes" id="UP000717696">
    <property type="component" value="Unassembled WGS sequence"/>
</dbReference>
<dbReference type="Pfam" id="PF00107">
    <property type="entry name" value="ADH_zinc_N"/>
    <property type="match status" value="1"/>
</dbReference>
<comment type="similarity">
    <text evidence="2 6">Belongs to the zinc-containing alcohol dehydrogenase family.</text>
</comment>
<keyword evidence="3 6" id="KW-0479">Metal-binding</keyword>
<dbReference type="AlphaFoldDB" id="A0A9P9IPM2"/>
<dbReference type="Pfam" id="PF08240">
    <property type="entry name" value="ADH_N"/>
    <property type="match status" value="1"/>
</dbReference>